<dbReference type="InterPro" id="IPR002104">
    <property type="entry name" value="Integrase_catalytic"/>
</dbReference>
<name>A0A7X9ZKF1_STACP</name>
<dbReference type="InterPro" id="IPR050090">
    <property type="entry name" value="Tyrosine_recombinase_XerCD"/>
</dbReference>
<dbReference type="Proteomes" id="UP000538955">
    <property type="component" value="Unassembled WGS sequence"/>
</dbReference>
<dbReference type="GO" id="GO:0006310">
    <property type="term" value="P:DNA recombination"/>
    <property type="evidence" value="ECO:0007669"/>
    <property type="project" value="UniProtKB-KW"/>
</dbReference>
<accession>A0A7X9ZKF1</accession>
<sequence length="185" mass="21672">MNQVDPIKYKEEIHQMYQVLQARSQRDYLFFKFAIHTGIKLTDLLNMKVKYLKTSEIGNIKTSWIIDDEPTIKIKLPSELRNELKLYIEDCKLEDEELIFQSTRTHQCLSRQQAYRIINRAAEQLGMKHIGLTTLRKTFAYHAYQAGISISIIQKYLGHQTTQETIKFIGIQDKSIHQTVIALNL</sequence>
<comment type="caution">
    <text evidence="4">The sequence shown here is derived from an EMBL/GenBank/DDBJ whole genome shotgun (WGS) entry which is preliminary data.</text>
</comment>
<dbReference type="PANTHER" id="PTHR30349">
    <property type="entry name" value="PHAGE INTEGRASE-RELATED"/>
    <property type="match status" value="1"/>
</dbReference>
<keyword evidence="7" id="KW-1185">Reference proteome</keyword>
<dbReference type="AlphaFoldDB" id="A0A7X9ZKF1"/>
<dbReference type="PANTHER" id="PTHR30349:SF82">
    <property type="entry name" value="INTEGRASE_RECOMBINASE YOEC-RELATED"/>
    <property type="match status" value="1"/>
</dbReference>
<evidence type="ECO:0000256" key="1">
    <source>
        <dbReference type="ARBA" id="ARBA00023172"/>
    </source>
</evidence>
<dbReference type="GO" id="GO:0015074">
    <property type="term" value="P:DNA integration"/>
    <property type="evidence" value="ECO:0007669"/>
    <property type="project" value="InterPro"/>
</dbReference>
<evidence type="ECO:0000313" key="3">
    <source>
        <dbReference type="EMBL" id="NMK53899.1"/>
    </source>
</evidence>
<reference evidence="7 8" key="2">
    <citation type="submission" date="2020-04" db="EMBL/GenBank/DDBJ databases">
        <title>The Epidemiology and Molecular Characteristics of Linezolid-Resistant Staphylococcus capitis in Huashan Hospital, Shanghai.</title>
        <authorList>
            <person name="Ding L."/>
            <person name="Li P."/>
            <person name="Yang Y."/>
            <person name="Lin D."/>
            <person name="Xu X."/>
        </authorList>
    </citation>
    <scope>NUCLEOTIDE SEQUENCE [LARGE SCALE GENOMIC DNA]</scope>
    <source>
        <strain evidence="4 8">12-86</strain>
        <strain evidence="3 7">17-84</strain>
    </source>
</reference>
<gene>
    <name evidence="5" type="ORF">EQ811_00565</name>
    <name evidence="4" type="ORF">HHM13_03600</name>
    <name evidence="3" type="ORF">HHM24_03925</name>
</gene>
<evidence type="ECO:0000313" key="7">
    <source>
        <dbReference type="Proteomes" id="UP000538955"/>
    </source>
</evidence>
<dbReference type="Gene3D" id="1.10.443.10">
    <property type="entry name" value="Intergrase catalytic core"/>
    <property type="match status" value="1"/>
</dbReference>
<reference evidence="5 6" key="1">
    <citation type="journal article" date="2019" name="Sci. Transl. Med.">
        <title>Quorum sensing between bacterial species on the skin protects against epidermal injury in atopic dermatitis.</title>
        <authorList>
            <person name="Williams M.R."/>
        </authorList>
    </citation>
    <scope>NUCLEOTIDE SEQUENCE [LARGE SCALE GENOMIC DNA]</scope>
    <source>
        <strain evidence="5 6">H8</strain>
    </source>
</reference>
<organism evidence="4 8">
    <name type="scientific">Staphylococcus capitis</name>
    <dbReference type="NCBI Taxonomy" id="29388"/>
    <lineage>
        <taxon>Bacteria</taxon>
        <taxon>Bacillati</taxon>
        <taxon>Bacillota</taxon>
        <taxon>Bacilli</taxon>
        <taxon>Bacillales</taxon>
        <taxon>Staphylococcaceae</taxon>
        <taxon>Staphylococcus</taxon>
    </lineage>
</organism>
<dbReference type="EMBL" id="JABBLX010000006">
    <property type="protein sequence ID" value="NMK97186.1"/>
    <property type="molecule type" value="Genomic_DNA"/>
</dbReference>
<dbReference type="Pfam" id="PF00589">
    <property type="entry name" value="Phage_integrase"/>
    <property type="match status" value="1"/>
</dbReference>
<dbReference type="Proteomes" id="UP000291949">
    <property type="component" value="Unassembled WGS sequence"/>
</dbReference>
<evidence type="ECO:0000313" key="4">
    <source>
        <dbReference type="EMBL" id="NMK97186.1"/>
    </source>
</evidence>
<feature type="domain" description="Tyr recombinase" evidence="2">
    <location>
        <begin position="4"/>
        <end position="181"/>
    </location>
</feature>
<dbReference type="SUPFAM" id="SSF56349">
    <property type="entry name" value="DNA breaking-rejoining enzymes"/>
    <property type="match status" value="1"/>
</dbReference>
<dbReference type="InterPro" id="IPR011010">
    <property type="entry name" value="DNA_brk_join_enz"/>
</dbReference>
<evidence type="ECO:0000313" key="8">
    <source>
        <dbReference type="Proteomes" id="UP000550736"/>
    </source>
</evidence>
<dbReference type="InterPro" id="IPR013762">
    <property type="entry name" value="Integrase-like_cat_sf"/>
</dbReference>
<protein>
    <submittedName>
        <fullName evidence="4 5">Integrase</fullName>
    </submittedName>
</protein>
<evidence type="ECO:0000313" key="5">
    <source>
        <dbReference type="EMBL" id="TBW77597.1"/>
    </source>
</evidence>
<dbReference type="EMBL" id="JABBMI010000054">
    <property type="protein sequence ID" value="NMK53899.1"/>
    <property type="molecule type" value="Genomic_DNA"/>
</dbReference>
<dbReference type="Proteomes" id="UP000550736">
    <property type="component" value="Unassembled WGS sequence"/>
</dbReference>
<proteinExistence type="predicted"/>
<keyword evidence="1" id="KW-0233">DNA recombination</keyword>
<dbReference type="EMBL" id="SCHC01000001">
    <property type="protein sequence ID" value="TBW77597.1"/>
    <property type="molecule type" value="Genomic_DNA"/>
</dbReference>
<dbReference type="PROSITE" id="PS51898">
    <property type="entry name" value="TYR_RECOMBINASE"/>
    <property type="match status" value="1"/>
</dbReference>
<evidence type="ECO:0000259" key="2">
    <source>
        <dbReference type="PROSITE" id="PS51898"/>
    </source>
</evidence>
<evidence type="ECO:0000313" key="6">
    <source>
        <dbReference type="Proteomes" id="UP000291949"/>
    </source>
</evidence>
<dbReference type="GO" id="GO:0003677">
    <property type="term" value="F:DNA binding"/>
    <property type="evidence" value="ECO:0007669"/>
    <property type="project" value="InterPro"/>
</dbReference>
<dbReference type="RefSeq" id="WP_030058983.1">
    <property type="nucleotide sequence ID" value="NZ_AP014956.1"/>
</dbReference>